<comment type="caution">
    <text evidence="1">The sequence shown here is derived from an EMBL/GenBank/DDBJ whole genome shotgun (WGS) entry which is preliminary data.</text>
</comment>
<name>A0A0F9KA83_9ZZZZ</name>
<evidence type="ECO:0000313" key="1">
    <source>
        <dbReference type="EMBL" id="KKM19003.1"/>
    </source>
</evidence>
<dbReference type="AlphaFoldDB" id="A0A0F9KA83"/>
<gene>
    <name evidence="1" type="ORF">LCGC14_1659950</name>
</gene>
<protein>
    <submittedName>
        <fullName evidence="1">Uncharacterized protein</fullName>
    </submittedName>
</protein>
<organism evidence="1">
    <name type="scientific">marine sediment metagenome</name>
    <dbReference type="NCBI Taxonomy" id="412755"/>
    <lineage>
        <taxon>unclassified sequences</taxon>
        <taxon>metagenomes</taxon>
        <taxon>ecological metagenomes</taxon>
    </lineage>
</organism>
<proteinExistence type="predicted"/>
<sequence>MKRFKLYWLDGKEDIITGDNIQDACRRAGIGNGASRAIDYWKELD</sequence>
<accession>A0A0F9KA83</accession>
<dbReference type="EMBL" id="LAZR01014091">
    <property type="protein sequence ID" value="KKM19003.1"/>
    <property type="molecule type" value="Genomic_DNA"/>
</dbReference>
<reference evidence="1" key="1">
    <citation type="journal article" date="2015" name="Nature">
        <title>Complex archaea that bridge the gap between prokaryotes and eukaryotes.</title>
        <authorList>
            <person name="Spang A."/>
            <person name="Saw J.H."/>
            <person name="Jorgensen S.L."/>
            <person name="Zaremba-Niedzwiedzka K."/>
            <person name="Martijn J."/>
            <person name="Lind A.E."/>
            <person name="van Eijk R."/>
            <person name="Schleper C."/>
            <person name="Guy L."/>
            <person name="Ettema T.J."/>
        </authorList>
    </citation>
    <scope>NUCLEOTIDE SEQUENCE</scope>
</reference>